<dbReference type="PANTHER" id="PTHR43072">
    <property type="entry name" value="N-ACETYLTRANSFERASE"/>
    <property type="match status" value="1"/>
</dbReference>
<protein>
    <submittedName>
        <fullName evidence="2">N-acetyltransferase</fullName>
    </submittedName>
</protein>
<accession>A0ABU1DJA0</accession>
<dbReference type="Proteomes" id="UP001181622">
    <property type="component" value="Unassembled WGS sequence"/>
</dbReference>
<proteinExistence type="predicted"/>
<feature type="domain" description="N-acetyltransferase" evidence="1">
    <location>
        <begin position="9"/>
        <end position="172"/>
    </location>
</feature>
<dbReference type="EMBL" id="JADBEO010000040">
    <property type="protein sequence ID" value="MDR4308098.1"/>
    <property type="molecule type" value="Genomic_DNA"/>
</dbReference>
<dbReference type="Pfam" id="PF13420">
    <property type="entry name" value="Acetyltransf_4"/>
    <property type="match status" value="1"/>
</dbReference>
<gene>
    <name evidence="2" type="ORF">IHQ68_15875</name>
</gene>
<comment type="caution">
    <text evidence="2">The sequence shown here is derived from an EMBL/GenBank/DDBJ whole genome shotgun (WGS) entry which is preliminary data.</text>
</comment>
<organism evidence="2 3">
    <name type="scientific">Chelatococcus sambhunathii</name>
    <dbReference type="NCBI Taxonomy" id="363953"/>
    <lineage>
        <taxon>Bacteria</taxon>
        <taxon>Pseudomonadati</taxon>
        <taxon>Pseudomonadota</taxon>
        <taxon>Alphaproteobacteria</taxon>
        <taxon>Hyphomicrobiales</taxon>
        <taxon>Chelatococcaceae</taxon>
        <taxon>Chelatococcus</taxon>
    </lineage>
</organism>
<dbReference type="SUPFAM" id="SSF55729">
    <property type="entry name" value="Acyl-CoA N-acyltransferases (Nat)"/>
    <property type="match status" value="1"/>
</dbReference>
<dbReference type="RefSeq" id="WP_375338335.1">
    <property type="nucleotide sequence ID" value="NZ_JADBEO010000040.1"/>
</dbReference>
<dbReference type="InterPro" id="IPR016181">
    <property type="entry name" value="Acyl_CoA_acyltransferase"/>
</dbReference>
<evidence type="ECO:0000313" key="2">
    <source>
        <dbReference type="EMBL" id="MDR4308098.1"/>
    </source>
</evidence>
<name>A0ABU1DJA0_9HYPH</name>
<evidence type="ECO:0000313" key="3">
    <source>
        <dbReference type="Proteomes" id="UP001181622"/>
    </source>
</evidence>
<dbReference type="Gene3D" id="3.40.630.30">
    <property type="match status" value="1"/>
</dbReference>
<sequence>MLEPSSSGAAVRDARDVDMSAVAEIYAHHVLSGCASFEEVPPSVEEMTARRGGVLKLGAPYLVAELDGRVAGFAYANTYRARPAYRHTIEDSVYVAHDALGRGVGGALLAELIRRCEEGPWRQMIAVIGDSANTGSIAVHRKLGFEMTGTFRAVGFKFGRWVDSVLMQRALGDGDATLPRIDG</sequence>
<dbReference type="PROSITE" id="PS51186">
    <property type="entry name" value="GNAT"/>
    <property type="match status" value="1"/>
</dbReference>
<keyword evidence="3" id="KW-1185">Reference proteome</keyword>
<dbReference type="CDD" id="cd04301">
    <property type="entry name" value="NAT_SF"/>
    <property type="match status" value="1"/>
</dbReference>
<dbReference type="InterPro" id="IPR000182">
    <property type="entry name" value="GNAT_dom"/>
</dbReference>
<evidence type="ECO:0000259" key="1">
    <source>
        <dbReference type="PROSITE" id="PS51186"/>
    </source>
</evidence>
<dbReference type="PANTHER" id="PTHR43072:SF8">
    <property type="entry name" value="ACYLTRANSFERASE FABY-RELATED"/>
    <property type="match status" value="1"/>
</dbReference>
<reference evidence="2" key="1">
    <citation type="submission" date="2020-10" db="EMBL/GenBank/DDBJ databases">
        <authorList>
            <person name="Abbas A."/>
            <person name="Razzaq R."/>
            <person name="Waqas M."/>
            <person name="Abbas N."/>
            <person name="Nielsen T.K."/>
            <person name="Hansen L.H."/>
            <person name="Hussain S."/>
            <person name="Shahid M."/>
        </authorList>
    </citation>
    <scope>NUCLEOTIDE SEQUENCE</scope>
    <source>
        <strain evidence="2">S14</strain>
    </source>
</reference>